<feature type="region of interest" description="Disordered" evidence="1">
    <location>
        <begin position="172"/>
        <end position="268"/>
    </location>
</feature>
<reference evidence="2" key="1">
    <citation type="submission" date="2014-12" db="EMBL/GenBank/DDBJ databases">
        <title>Genome Sequence of Valsa Canker Pathogens Uncovers a Specific Adaption of Colonization on Woody Bark.</title>
        <authorList>
            <person name="Yin Z."/>
            <person name="Liu H."/>
            <person name="Gao X."/>
            <person name="Li Z."/>
            <person name="Song N."/>
            <person name="Ke X."/>
            <person name="Dai Q."/>
            <person name="Wu Y."/>
            <person name="Sun Y."/>
            <person name="Xu J.-R."/>
            <person name="Kang Z.K."/>
            <person name="Wang L."/>
            <person name="Huang L."/>
        </authorList>
    </citation>
    <scope>NUCLEOTIDE SEQUENCE [LARGE SCALE GENOMIC DNA]</scope>
    <source>
        <strain evidence="2">03-8</strain>
    </source>
</reference>
<dbReference type="EMBL" id="CM003104">
    <property type="protein sequence ID" value="KUI71642.1"/>
    <property type="molecule type" value="Genomic_DNA"/>
</dbReference>
<feature type="region of interest" description="Disordered" evidence="1">
    <location>
        <begin position="377"/>
        <end position="649"/>
    </location>
</feature>
<feature type="compositionally biased region" description="Polar residues" evidence="1">
    <location>
        <begin position="219"/>
        <end position="228"/>
    </location>
</feature>
<accession>A0A194W5V0</accession>
<dbReference type="Proteomes" id="UP000078559">
    <property type="component" value="Chromosome 7"/>
</dbReference>
<evidence type="ECO:0008006" key="4">
    <source>
        <dbReference type="Google" id="ProtNLM"/>
    </source>
</evidence>
<dbReference type="OrthoDB" id="5379885at2759"/>
<feature type="compositionally biased region" description="Low complexity" evidence="1">
    <location>
        <begin position="584"/>
        <end position="594"/>
    </location>
</feature>
<feature type="compositionally biased region" description="Acidic residues" evidence="1">
    <location>
        <begin position="408"/>
        <end position="423"/>
    </location>
</feature>
<feature type="compositionally biased region" description="Polar residues" evidence="1">
    <location>
        <begin position="474"/>
        <end position="487"/>
    </location>
</feature>
<feature type="compositionally biased region" description="Polar residues" evidence="1">
    <location>
        <begin position="528"/>
        <end position="537"/>
    </location>
</feature>
<feature type="region of interest" description="Disordered" evidence="1">
    <location>
        <begin position="304"/>
        <end position="332"/>
    </location>
</feature>
<evidence type="ECO:0000256" key="1">
    <source>
        <dbReference type="SAM" id="MobiDB-lite"/>
    </source>
</evidence>
<evidence type="ECO:0000313" key="3">
    <source>
        <dbReference type="Proteomes" id="UP000078559"/>
    </source>
</evidence>
<organism evidence="2 3">
    <name type="scientific">Cytospora mali</name>
    <name type="common">Apple Valsa canker fungus</name>
    <name type="synonym">Valsa mali</name>
    <dbReference type="NCBI Taxonomy" id="578113"/>
    <lineage>
        <taxon>Eukaryota</taxon>
        <taxon>Fungi</taxon>
        <taxon>Dikarya</taxon>
        <taxon>Ascomycota</taxon>
        <taxon>Pezizomycotina</taxon>
        <taxon>Sordariomycetes</taxon>
        <taxon>Sordariomycetidae</taxon>
        <taxon>Diaporthales</taxon>
        <taxon>Cytosporaceae</taxon>
        <taxon>Cytospora</taxon>
    </lineage>
</organism>
<feature type="compositionally biased region" description="Polar residues" evidence="1">
    <location>
        <begin position="503"/>
        <end position="520"/>
    </location>
</feature>
<evidence type="ECO:0000313" key="2">
    <source>
        <dbReference type="EMBL" id="KUI71642.1"/>
    </source>
</evidence>
<feature type="compositionally biased region" description="Polar residues" evidence="1">
    <location>
        <begin position="453"/>
        <end position="466"/>
    </location>
</feature>
<dbReference type="AlphaFoldDB" id="A0A194W5V0"/>
<gene>
    <name evidence="2" type="ORF">VM1G_07303</name>
</gene>
<proteinExistence type="predicted"/>
<feature type="compositionally biased region" description="Basic and acidic residues" evidence="1">
    <location>
        <begin position="629"/>
        <end position="643"/>
    </location>
</feature>
<protein>
    <recommendedName>
        <fullName evidence="4">PH domain-containing protein</fullName>
    </recommendedName>
</protein>
<name>A0A194W5V0_CYTMA</name>
<sequence length="661" mass="72229">MEGYLAVPPDRGTILGRAIWKVRYVVIGPPREFNAGEASSQGLQGIRNREGRGTSRSQTNISFDGGTYLSVYKGPDDWEPIQQYAVSNINHCQVQMIAHRKQGPVLPTLVMTIAPDPVADKIRKRRSSRAAGLVTSSRDSGPTTLWFRTDENTREGYSLHDWARCIQATIQPNMPDRTPMTPMSPASPGFNNPFAPRSFREASDSYQPRPPSAPKTVLQHKSSTTTGSSRERPVTFSDTPSLRSRRSDGSSLTGYNAPPIATQGYAPVFPSDLPSPATTAGDYCGPFIEGWTSAHGRSSALSSPVRNVRDSMGSMPPFSPPPTMESGSPPLPRETILDRAFQLRYIPGSDQQVPGEEKLSSLARFEALMQHADEQRKLREHRDTMRPPLSPPDSSQHPELKTAWGLDQDSDEVDSDIESDGTEGDSGYGRGQDGEDDRESMRTGSRPLDYIRGQQTPQSRTQSPRSNLGPGSPISRNEASTTFNSGFNLGRSPIQVRPGFAQKTYSQPSIAGRSSSTNLQLPPDASPGKSSIASGKTSIHEESMVGGLNPAATLYRTSTIGEGRQRNSAGNGGKRLSVSEFTRRLSSTSSLLLLQTNASHHEEEDDAQPPTRSSMQPREPPSLFSSPMIERERRVDRETRDQHCSSWRNSVGVFGGEGDFL</sequence>
<keyword evidence="3" id="KW-1185">Reference proteome</keyword>
<feature type="region of interest" description="Disordered" evidence="1">
    <location>
        <begin position="36"/>
        <end position="61"/>
    </location>
</feature>